<protein>
    <recommendedName>
        <fullName evidence="5">Copper resistance protein CopQ</fullName>
    </recommendedName>
</protein>
<sequence>MKRLGQLSGAALLIATVAAFASQAAVAAVNSPRDVYTDGARIGQRDVFTDGALIGQRDAFTDGARIEARDVYTDGARNAVLDDRIDGVRTLAGMDRTGPSNPPARSTDPYTDGSLA</sequence>
<keyword evidence="4" id="KW-1185">Reference proteome</keyword>
<dbReference type="RefSeq" id="WP_115213237.1">
    <property type="nucleotide sequence ID" value="NZ_QKWJ01000025.1"/>
</dbReference>
<evidence type="ECO:0000313" key="3">
    <source>
        <dbReference type="EMBL" id="RDK08567.1"/>
    </source>
</evidence>
<evidence type="ECO:0000256" key="2">
    <source>
        <dbReference type="SAM" id="SignalP"/>
    </source>
</evidence>
<evidence type="ECO:0008006" key="5">
    <source>
        <dbReference type="Google" id="ProtNLM"/>
    </source>
</evidence>
<comment type="caution">
    <text evidence="3">The sequence shown here is derived from an EMBL/GenBank/DDBJ whole genome shotgun (WGS) entry which is preliminary data.</text>
</comment>
<dbReference type="EMBL" id="QKWJ01000025">
    <property type="protein sequence ID" value="RDK08567.1"/>
    <property type="molecule type" value="Genomic_DNA"/>
</dbReference>
<organism evidence="3 4">
    <name type="scientific">Cupriavidus lacunae</name>
    <dbReference type="NCBI Taxonomy" id="2666307"/>
    <lineage>
        <taxon>Bacteria</taxon>
        <taxon>Pseudomonadati</taxon>
        <taxon>Pseudomonadota</taxon>
        <taxon>Betaproteobacteria</taxon>
        <taxon>Burkholderiales</taxon>
        <taxon>Burkholderiaceae</taxon>
        <taxon>Cupriavidus</taxon>
    </lineage>
</organism>
<reference evidence="4" key="1">
    <citation type="submission" date="2018-06" db="EMBL/GenBank/DDBJ databases">
        <authorList>
            <person name="Feng T."/>
            <person name="Jeon C.O."/>
        </authorList>
    </citation>
    <scope>NUCLEOTIDE SEQUENCE [LARGE SCALE GENOMIC DNA]</scope>
    <source>
        <strain evidence="4">S23</strain>
    </source>
</reference>
<feature type="chain" id="PRO_5016794425" description="Copper resistance protein CopQ" evidence="2">
    <location>
        <begin position="28"/>
        <end position="116"/>
    </location>
</feature>
<dbReference type="Proteomes" id="UP000255165">
    <property type="component" value="Unassembled WGS sequence"/>
</dbReference>
<gene>
    <name evidence="3" type="ORF">DN412_20400</name>
</gene>
<feature type="region of interest" description="Disordered" evidence="1">
    <location>
        <begin position="91"/>
        <end position="116"/>
    </location>
</feature>
<evidence type="ECO:0000313" key="4">
    <source>
        <dbReference type="Proteomes" id="UP000255165"/>
    </source>
</evidence>
<keyword evidence="2" id="KW-0732">Signal</keyword>
<name>A0A370NSJ3_9BURK</name>
<accession>A0A370NSJ3</accession>
<proteinExistence type="predicted"/>
<dbReference type="AlphaFoldDB" id="A0A370NSJ3"/>
<evidence type="ECO:0000256" key="1">
    <source>
        <dbReference type="SAM" id="MobiDB-lite"/>
    </source>
</evidence>
<feature type="signal peptide" evidence="2">
    <location>
        <begin position="1"/>
        <end position="27"/>
    </location>
</feature>